<dbReference type="SUPFAM" id="SSF48371">
    <property type="entry name" value="ARM repeat"/>
    <property type="match status" value="2"/>
</dbReference>
<evidence type="ECO:0000256" key="14">
    <source>
        <dbReference type="ARBA" id="ARBA00022692"/>
    </source>
</evidence>
<dbReference type="InterPro" id="IPR037524">
    <property type="entry name" value="PA14/GLEYA"/>
</dbReference>
<dbReference type="GO" id="GO:0001533">
    <property type="term" value="C:cornified envelope"/>
    <property type="evidence" value="ECO:0007669"/>
    <property type="project" value="UniProtKB-ARBA"/>
</dbReference>
<feature type="region of interest" description="Disordered" evidence="28">
    <location>
        <begin position="433"/>
        <end position="476"/>
    </location>
</feature>
<dbReference type="EC" id="2.4.1.244" evidence="25"/>
<gene>
    <name evidence="30" type="ORF">E5288_WYG016223</name>
</gene>
<evidence type="ECO:0000256" key="6">
    <source>
        <dbReference type="ARBA" id="ARBA00004568"/>
    </source>
</evidence>
<feature type="region of interest" description="Disordered" evidence="28">
    <location>
        <begin position="67"/>
        <end position="97"/>
    </location>
</feature>
<feature type="compositionally biased region" description="Polar residues" evidence="28">
    <location>
        <begin position="1049"/>
        <end position="1062"/>
    </location>
</feature>
<dbReference type="GO" id="GO:0098609">
    <property type="term" value="P:cell-cell adhesion"/>
    <property type="evidence" value="ECO:0007669"/>
    <property type="project" value="InterPro"/>
</dbReference>
<evidence type="ECO:0000256" key="23">
    <source>
        <dbReference type="ARBA" id="ARBA00023242"/>
    </source>
</evidence>
<dbReference type="SUPFAM" id="SSF53448">
    <property type="entry name" value="Nucleotide-diphospho-sugar transferases"/>
    <property type="match status" value="1"/>
</dbReference>
<evidence type="ECO:0000256" key="11">
    <source>
        <dbReference type="ARBA" id="ARBA00022490"/>
    </source>
</evidence>
<dbReference type="GO" id="GO:0005634">
    <property type="term" value="C:nucleus"/>
    <property type="evidence" value="ECO:0007669"/>
    <property type="project" value="UniProtKB-SubCell"/>
</dbReference>
<keyword evidence="10" id="KW-0488">Methylation</keyword>
<comment type="subcellular location">
    <subcellularLocation>
        <location evidence="5">Cell junction</location>
        <location evidence="5">Adherens junction</location>
    </subcellularLocation>
    <subcellularLocation>
        <location evidence="6">Cell junction</location>
        <location evidence="6">Desmosome</location>
    </subcellularLocation>
    <subcellularLocation>
        <location evidence="2">Cell membrane</location>
        <topology evidence="2">Peripheral membrane protein</topology>
    </subcellularLocation>
    <subcellularLocation>
        <location evidence="4">Cytoplasm</location>
    </subcellularLocation>
    <subcellularLocation>
        <location evidence="3">Golgi apparatus</location>
        <location evidence="3">Golgi stack membrane</location>
        <topology evidence="3">Single-pass type II membrane protein</topology>
    </subcellularLocation>
    <subcellularLocation>
        <location evidence="1">Nucleus</location>
    </subcellularLocation>
</comment>
<keyword evidence="22" id="KW-0472">Membrane</keyword>
<evidence type="ECO:0000256" key="20">
    <source>
        <dbReference type="ARBA" id="ARBA00022989"/>
    </source>
</evidence>
<evidence type="ECO:0000256" key="3">
    <source>
        <dbReference type="ARBA" id="ARBA00004447"/>
    </source>
</evidence>
<feature type="compositionally biased region" description="Low complexity" evidence="28">
    <location>
        <begin position="1023"/>
        <end position="1037"/>
    </location>
</feature>
<dbReference type="GO" id="GO:0030057">
    <property type="term" value="C:desmosome"/>
    <property type="evidence" value="ECO:0007669"/>
    <property type="project" value="UniProtKB-SubCell"/>
</dbReference>
<dbReference type="Pfam" id="PF05679">
    <property type="entry name" value="CHGN"/>
    <property type="match status" value="1"/>
</dbReference>
<dbReference type="FunFam" id="3.90.550.10:FF:000063">
    <property type="entry name" value="Beta-1,4-N-acetylgalactosaminyltransferase"/>
    <property type="match status" value="1"/>
</dbReference>
<keyword evidence="21" id="KW-0333">Golgi apparatus</keyword>
<keyword evidence="15" id="KW-0677">Repeat</keyword>
<dbReference type="PROSITE" id="PS51820">
    <property type="entry name" value="PA14"/>
    <property type="match status" value="1"/>
</dbReference>
<evidence type="ECO:0000259" key="29">
    <source>
        <dbReference type="PROSITE" id="PS51820"/>
    </source>
</evidence>
<evidence type="ECO:0000256" key="24">
    <source>
        <dbReference type="ARBA" id="ARBA00052364"/>
    </source>
</evidence>
<evidence type="ECO:0000256" key="10">
    <source>
        <dbReference type="ARBA" id="ARBA00022481"/>
    </source>
</evidence>
<evidence type="ECO:0000256" key="13">
    <source>
        <dbReference type="ARBA" id="ARBA00022679"/>
    </source>
</evidence>
<dbReference type="GO" id="GO:0002159">
    <property type="term" value="P:desmosome assembly"/>
    <property type="evidence" value="ECO:0007669"/>
    <property type="project" value="UniProtKB-ARBA"/>
</dbReference>
<evidence type="ECO:0000256" key="28">
    <source>
        <dbReference type="SAM" id="MobiDB-lite"/>
    </source>
</evidence>
<evidence type="ECO:0000256" key="19">
    <source>
        <dbReference type="ARBA" id="ARBA00022968"/>
    </source>
</evidence>
<name>A0A6B0RQW8_9CETA</name>
<keyword evidence="23" id="KW-0539">Nucleus</keyword>
<comment type="catalytic activity">
    <reaction evidence="24">
        <text>an N-acetyl-beta-D-glucosaminyl derivative + UDP-N-acetyl-alpha-D-galactosamine = an N-acetyl-beta-D-galactosaminyl-(1-&gt;4)-N-acetyl-beta-D-glucosaminyl derivative + UDP + H(+)</text>
        <dbReference type="Rhea" id="RHEA:20493"/>
        <dbReference type="ChEBI" id="CHEBI:15378"/>
        <dbReference type="ChEBI" id="CHEBI:58223"/>
        <dbReference type="ChEBI" id="CHEBI:61631"/>
        <dbReference type="ChEBI" id="CHEBI:67138"/>
        <dbReference type="ChEBI" id="CHEBI:138027"/>
        <dbReference type="EC" id="2.4.1.244"/>
    </reaction>
</comment>
<comment type="caution">
    <text evidence="30">The sequence shown here is derived from an EMBL/GenBank/DDBJ whole genome shotgun (WGS) entry which is preliminary data.</text>
</comment>
<dbReference type="Gene3D" id="1.25.10.10">
    <property type="entry name" value="Leucine-rich Repeat Variant"/>
    <property type="match status" value="2"/>
</dbReference>
<organism evidence="30 31">
    <name type="scientific">Bos mutus</name>
    <name type="common">wild yak</name>
    <dbReference type="NCBI Taxonomy" id="72004"/>
    <lineage>
        <taxon>Eukaryota</taxon>
        <taxon>Metazoa</taxon>
        <taxon>Chordata</taxon>
        <taxon>Craniata</taxon>
        <taxon>Vertebrata</taxon>
        <taxon>Euteleostomi</taxon>
        <taxon>Mammalia</taxon>
        <taxon>Eutheria</taxon>
        <taxon>Laurasiatheria</taxon>
        <taxon>Artiodactyla</taxon>
        <taxon>Ruminantia</taxon>
        <taxon>Pecora</taxon>
        <taxon>Bovidae</taxon>
        <taxon>Bovinae</taxon>
        <taxon>Bos</taxon>
    </lineage>
</organism>
<evidence type="ECO:0000256" key="12">
    <source>
        <dbReference type="ARBA" id="ARBA00022553"/>
    </source>
</evidence>
<dbReference type="GO" id="GO:0003723">
    <property type="term" value="F:RNA binding"/>
    <property type="evidence" value="ECO:0007669"/>
    <property type="project" value="UniProtKB-KW"/>
</dbReference>
<keyword evidence="13" id="KW-0808">Transferase</keyword>
<comment type="similarity">
    <text evidence="8">Belongs to the chondroitin N-acetylgalactosaminyltransferase family.</text>
</comment>
<evidence type="ECO:0000256" key="4">
    <source>
        <dbReference type="ARBA" id="ARBA00004496"/>
    </source>
</evidence>
<keyword evidence="11" id="KW-0963">Cytoplasm</keyword>
<dbReference type="InterPro" id="IPR029044">
    <property type="entry name" value="Nucleotide-diphossugar_trans"/>
</dbReference>
<dbReference type="Proteomes" id="UP000322234">
    <property type="component" value="Unassembled WGS sequence"/>
</dbReference>
<evidence type="ECO:0000256" key="16">
    <source>
        <dbReference type="ARBA" id="ARBA00022884"/>
    </source>
</evidence>
<feature type="region of interest" description="Disordered" evidence="28">
    <location>
        <begin position="1017"/>
        <end position="1037"/>
    </location>
</feature>
<accession>A0A6B0RQW8</accession>
<keyword evidence="14" id="KW-0812">Transmembrane</keyword>
<dbReference type="GO" id="GO:0022409">
    <property type="term" value="P:positive regulation of cell-cell adhesion"/>
    <property type="evidence" value="ECO:0007669"/>
    <property type="project" value="UniProtKB-ARBA"/>
</dbReference>
<feature type="region of interest" description="Disordered" evidence="28">
    <location>
        <begin position="1178"/>
        <end position="1197"/>
    </location>
</feature>
<keyword evidence="31" id="KW-1185">Reference proteome</keyword>
<dbReference type="PANTHER" id="PTHR10372">
    <property type="entry name" value="PLAKOPHILLIN-RELATED"/>
    <property type="match status" value="1"/>
</dbReference>
<evidence type="ECO:0000256" key="8">
    <source>
        <dbReference type="ARBA" id="ARBA00009239"/>
    </source>
</evidence>
<feature type="domain" description="PA14" evidence="29">
    <location>
        <begin position="109"/>
        <end position="279"/>
    </location>
</feature>
<evidence type="ECO:0000256" key="22">
    <source>
        <dbReference type="ARBA" id="ARBA00023136"/>
    </source>
</evidence>
<evidence type="ECO:0000256" key="1">
    <source>
        <dbReference type="ARBA" id="ARBA00004123"/>
    </source>
</evidence>
<feature type="compositionally biased region" description="Basic and acidic residues" evidence="28">
    <location>
        <begin position="72"/>
        <end position="90"/>
    </location>
</feature>
<evidence type="ECO:0000256" key="26">
    <source>
        <dbReference type="ARBA" id="ARBA00069719"/>
    </source>
</evidence>
<dbReference type="GO" id="GO:0033842">
    <property type="term" value="F:N-acetyl-beta-glucosaminyl-derivative 4-beta-N-acetylgalactosaminyltransferase activity"/>
    <property type="evidence" value="ECO:0007669"/>
    <property type="project" value="UniProtKB-EC"/>
</dbReference>
<feature type="repeat" description="ARM" evidence="27">
    <location>
        <begin position="1315"/>
        <end position="1358"/>
    </location>
</feature>
<dbReference type="Gene3D" id="3.90.550.10">
    <property type="entry name" value="Spore Coat Polysaccharide Biosynthesis Protein SpsA, Chain A"/>
    <property type="match status" value="1"/>
</dbReference>
<evidence type="ECO:0000256" key="21">
    <source>
        <dbReference type="ARBA" id="ARBA00023034"/>
    </source>
</evidence>
<evidence type="ECO:0000256" key="17">
    <source>
        <dbReference type="ARBA" id="ARBA00022889"/>
    </source>
</evidence>
<keyword evidence="17" id="KW-0130">Cell adhesion</keyword>
<dbReference type="InterPro" id="IPR028435">
    <property type="entry name" value="Plakophilin/d_Catenin"/>
</dbReference>
<evidence type="ECO:0000256" key="27">
    <source>
        <dbReference type="PROSITE-ProRule" id="PRU00259"/>
    </source>
</evidence>
<evidence type="ECO:0000256" key="18">
    <source>
        <dbReference type="ARBA" id="ARBA00022949"/>
    </source>
</evidence>
<keyword evidence="9" id="KW-1003">Cell membrane</keyword>
<evidence type="ECO:0000256" key="7">
    <source>
        <dbReference type="ARBA" id="ARBA00005462"/>
    </source>
</evidence>
<feature type="region of interest" description="Disordered" evidence="28">
    <location>
        <begin position="598"/>
        <end position="619"/>
    </location>
</feature>
<evidence type="ECO:0000313" key="31">
    <source>
        <dbReference type="Proteomes" id="UP000322234"/>
    </source>
</evidence>
<keyword evidence="16" id="KW-0694">RNA-binding</keyword>
<evidence type="ECO:0000256" key="5">
    <source>
        <dbReference type="ARBA" id="ARBA00004536"/>
    </source>
</evidence>
<dbReference type="FunFam" id="1.25.10.10:FF:000199">
    <property type="entry name" value="plakophilin-3"/>
    <property type="match status" value="1"/>
</dbReference>
<dbReference type="Pfam" id="PF00514">
    <property type="entry name" value="Arm"/>
    <property type="match status" value="2"/>
</dbReference>
<keyword evidence="18" id="KW-0965">Cell junction</keyword>
<proteinExistence type="inferred from homology"/>
<dbReference type="InterPro" id="IPR016024">
    <property type="entry name" value="ARM-type_fold"/>
</dbReference>
<dbReference type="EMBL" id="VBQZ03000064">
    <property type="protein sequence ID" value="MXQ90434.1"/>
    <property type="molecule type" value="Genomic_DNA"/>
</dbReference>
<keyword evidence="19" id="KW-0735">Signal-anchor</keyword>
<evidence type="ECO:0000313" key="30">
    <source>
        <dbReference type="EMBL" id="MXQ90434.1"/>
    </source>
</evidence>
<dbReference type="GO" id="GO:0005912">
    <property type="term" value="C:adherens junction"/>
    <property type="evidence" value="ECO:0007669"/>
    <property type="project" value="UniProtKB-SubCell"/>
</dbReference>
<sequence length="1774" mass="197172">MPWFPVKKIRKQIKLLLLLVLLTCAAWLTYVHLSLVRQGRALRQRLGYGRDGEKLSGVTDGRGVHAALATQRAEDSSESREEEPVSEGRDPGVLFPGGAGRPLVLNLTRQVPVWREEYKGQVNLHVFEDWCGGAVGQLRRNLHFPLFPHTRTTVKKLAVSPKWKNYGLRLFGFIHPARDGDVQFSVASDDNSEFWLSPNESPAGAQLVAFVGKTGSEWTAPGEFTKFSSQVSKPRRLMASRRYYFELLHKQDDRGSDHVEVGWRAFLPGLKFEVIGSAHISLYTDESALKMDHVAHVPQSPASHVAGQPLQEEPRADMLRPDPRDAFFLTPRVEPSDLESVLEPCAYAPTYVVKDFPIARYQGLQFVYLSFVYPNDHTRLTHMETDNKCFYRESPLYLERFGFYKYMKMDREEGGEDREEVQRRAFLFLNPDGECPQRPHPQLELRAPAPAPATREGRARAPGLAAPTADSNSSSEAQPVTSFLSLSQDAIDWQRTFSVGNVDFELLRSDWNDLRCNVSGNLQLPEAEAVDVVAQYMERLNMRHSGRYALLRIVNVEKRRDSARGSRFLLELELQERGGRRLRLSEYVFLRLPGARAGDAEEDRESPEPAAASARPDGRPELCRPLRLAWRQDVMVHFVVPVKNQARWVMQFLADMAALHARTGDSRFSVVLVDFESEDMDVEQALRAARLPRYQYLRRAGNFERSAGLQAGVDAVEDASSIVFLCDLHIHFPPSILDGIRKHCVEGKLAFAPVVMRLSCGSSPGDPHGYWEVNGFGLFGIYKSDFDRIGGMNTEEFRDQWGGEDWELLDRVLQAGLEVERLRVRNFYHHFHSKRGMWGILWNLSSSDHLKDRLARDTLEQLTDLVLSPLSGAGGPPLIQQNASEAEIFYNATGFLRNLSSASQATRQKMRECHGLVDALVTYINHALDVGKCEDKSVENAVCVLRNLSYRLYDEMPPSALQRLEGRGRQDMGAPPGEAVGCFTPQSRRLRELPLTADALTFAEEQVRARLLQLGQQPRHNGPAEPDGAAEAARGASRAQYHTLQAGFSSRSQGLGGETSTFRPIAKPTYSPASWSSRSAVDLSSSRRLSSVHNGGGAFGAAGYRGAPPTAPVPARPVSFHERGGAGSRADYDTLSLRSLRLGAGGPDDRYSVVSEQLEPAATSSYRAFAYERRASSSSSRAGGLDWPEATEGPPSRTIRAPAMRTLQRFQSSHRSRGVAAGGPGGILEPVTRAPSVRSLSLGDSGHLPDMRGLDSYGGHRTLQRLSSGFDDIDLPSAVKYLMASDPNLQVLGAAYIQHKCYSDAAAKKQARSLQAVPRLVKLFNHANQEVQRHATGAMRNLVYDNADNKLALVEENGIFELLRALREQDDELRKNVTGILWNLSSSDHLKDRLARDTLEQLTDLVLSPLSGAGGPPLIQQNASEAEIFYNATGFLRNLSSASQATRQKMRECHGLVDALVTYINHALDVGKCEDKVRVGLGPGAPGVPARPDRGPLCPQSVENAVCVLRNLSYRLYDEMPPSALQRLEGRGRQDMGAPPGEAVGCFTPQSRRLRELPLTADALTFAEVSKDPKGLEWLWSPQIVGLYNRLLQRCELNRHTTEAAAGALQNITAGDRRWAGVLSRLALEQERILNPLLDRVRTADHHQLRSLTGLIRNLSRNARNKDEMSTKLVSHLIEKLPGSVGEKSPPADVLINIIAVLNNLVVASPVAARDLLYFDGLRKLVFIKKKRDSPDSEKSSRAASSLLANLWQYNKLHRDFRAKGYRKEDFLGP</sequence>
<dbReference type="PROSITE" id="PS50176">
    <property type="entry name" value="ARM_REPEAT"/>
    <property type="match status" value="1"/>
</dbReference>
<keyword evidence="20" id="KW-1133">Transmembrane helix</keyword>
<evidence type="ECO:0000256" key="9">
    <source>
        <dbReference type="ARBA" id="ARBA00022475"/>
    </source>
</evidence>
<dbReference type="GO" id="GO:0010468">
    <property type="term" value="P:regulation of gene expression"/>
    <property type="evidence" value="ECO:0007669"/>
    <property type="project" value="UniProtKB-ARBA"/>
</dbReference>
<dbReference type="InterPro" id="IPR011658">
    <property type="entry name" value="PA14_dom"/>
</dbReference>
<evidence type="ECO:0000256" key="15">
    <source>
        <dbReference type="ARBA" id="ARBA00022737"/>
    </source>
</evidence>
<dbReference type="InterPro" id="IPR000225">
    <property type="entry name" value="Armadillo"/>
</dbReference>
<dbReference type="SMART" id="SM00185">
    <property type="entry name" value="ARM"/>
    <property type="match status" value="6"/>
</dbReference>
<protein>
    <recommendedName>
        <fullName evidence="26">Plakophilin-3</fullName>
        <ecNumber evidence="25">2.4.1.244</ecNumber>
    </recommendedName>
</protein>
<dbReference type="PANTHER" id="PTHR10372:SF1">
    <property type="entry name" value="PLAKOPHILIN-3"/>
    <property type="match status" value="1"/>
</dbReference>
<feature type="region of interest" description="Disordered" evidence="28">
    <location>
        <begin position="1049"/>
        <end position="1077"/>
    </location>
</feature>
<evidence type="ECO:0000256" key="25">
    <source>
        <dbReference type="ARBA" id="ARBA00066730"/>
    </source>
</evidence>
<dbReference type="InterPro" id="IPR008428">
    <property type="entry name" value="Chond_GalNAc"/>
</dbReference>
<evidence type="ECO:0000256" key="2">
    <source>
        <dbReference type="ARBA" id="ARBA00004202"/>
    </source>
</evidence>
<comment type="similarity">
    <text evidence="7">Belongs to the beta-catenin family.</text>
</comment>
<keyword evidence="12" id="KW-0597">Phosphoprotein</keyword>
<dbReference type="GO" id="GO:0032580">
    <property type="term" value="C:Golgi cisterna membrane"/>
    <property type="evidence" value="ECO:0007669"/>
    <property type="project" value="UniProtKB-SubCell"/>
</dbReference>
<dbReference type="InterPro" id="IPR011989">
    <property type="entry name" value="ARM-like"/>
</dbReference>
<reference evidence="30" key="1">
    <citation type="submission" date="2019-10" db="EMBL/GenBank/DDBJ databases">
        <title>The sequence and de novo assembly of the wild yak genome.</title>
        <authorList>
            <person name="Liu Y."/>
        </authorList>
    </citation>
    <scope>NUCLEOTIDE SEQUENCE [LARGE SCALE GENOMIC DNA]</scope>
    <source>
        <strain evidence="30">WY2019</strain>
    </source>
</reference>
<dbReference type="SMART" id="SM00758">
    <property type="entry name" value="PA14"/>
    <property type="match status" value="1"/>
</dbReference>